<reference evidence="1 2" key="1">
    <citation type="journal article" date="2021" name="Front. Genet.">
        <title>Chromosome-Level Genome Assembly Reveals Significant Gene Expansion in the Toll and IMD Signaling Pathways of Dendrolimus kikuchii.</title>
        <authorList>
            <person name="Zhou J."/>
            <person name="Wu P."/>
            <person name="Xiong Z."/>
            <person name="Liu N."/>
            <person name="Zhao N."/>
            <person name="Ji M."/>
            <person name="Qiu Y."/>
            <person name="Yang B."/>
        </authorList>
    </citation>
    <scope>NUCLEOTIDE SEQUENCE [LARGE SCALE GENOMIC DNA]</scope>
    <source>
        <strain evidence="1">Ann1</strain>
    </source>
</reference>
<evidence type="ECO:0000313" key="1">
    <source>
        <dbReference type="EMBL" id="KAJ0178010.1"/>
    </source>
</evidence>
<name>A0ACC1D2N2_9NEOP</name>
<organism evidence="1 2">
    <name type="scientific">Dendrolimus kikuchii</name>
    <dbReference type="NCBI Taxonomy" id="765133"/>
    <lineage>
        <taxon>Eukaryota</taxon>
        <taxon>Metazoa</taxon>
        <taxon>Ecdysozoa</taxon>
        <taxon>Arthropoda</taxon>
        <taxon>Hexapoda</taxon>
        <taxon>Insecta</taxon>
        <taxon>Pterygota</taxon>
        <taxon>Neoptera</taxon>
        <taxon>Endopterygota</taxon>
        <taxon>Lepidoptera</taxon>
        <taxon>Glossata</taxon>
        <taxon>Ditrysia</taxon>
        <taxon>Bombycoidea</taxon>
        <taxon>Lasiocampidae</taxon>
        <taxon>Dendrolimus</taxon>
    </lineage>
</organism>
<dbReference type="Proteomes" id="UP000824533">
    <property type="component" value="Linkage Group LG11"/>
</dbReference>
<gene>
    <name evidence="1" type="ORF">K1T71_006883</name>
</gene>
<sequence>MSRLDIVIFGATGYTGKYAVEEMVKLSHKYPEITWGVAGRSQKKLQDLLEEVSLKTDENIMSIKIIIAEITDDKSLKAMCDQAKVIANCCGPYYTVGEPVVRAAIASKTHYVDVAAEPLFMESMQLKYDKEARDAGVYIISACGFYSIPNDMGVLFLEENFRVRNVCFQPRLRGPSFMTRRRVLLKGPFFVIEHGVVKGLNYLLKNGILIYLSIHKRDNKYCANFTNPDESVVHRTQRHLHAVEQKRPVQFKCYKKYDTLLTAISEVVKRTIFNFLTRFWLFSCMLLKYPHWISSGGITEEGPTENVMDSMTLQVDLYGEGWTGAEEGKPNKKIAAKVSCINPYRASVVAQNIAALTILKDIDKMPPRCGVLTPGSAFKKTDLIKRLNESDMKFEIIKISQT</sequence>
<proteinExistence type="predicted"/>
<dbReference type="EMBL" id="CM034397">
    <property type="protein sequence ID" value="KAJ0178010.1"/>
    <property type="molecule type" value="Genomic_DNA"/>
</dbReference>
<evidence type="ECO:0000313" key="2">
    <source>
        <dbReference type="Proteomes" id="UP000824533"/>
    </source>
</evidence>
<protein>
    <submittedName>
        <fullName evidence="1">Uncharacterized protein</fullName>
    </submittedName>
</protein>
<keyword evidence="2" id="KW-1185">Reference proteome</keyword>
<accession>A0ACC1D2N2</accession>
<comment type="caution">
    <text evidence="1">The sequence shown here is derived from an EMBL/GenBank/DDBJ whole genome shotgun (WGS) entry which is preliminary data.</text>
</comment>